<protein>
    <recommendedName>
        <fullName evidence="4">Aspartate racemase</fullName>
    </recommendedName>
</protein>
<dbReference type="PANTHER" id="PTHR21198:SF7">
    <property type="entry name" value="ASPARTATE-GLUTAMATE RACEMASE FAMILY"/>
    <property type="match status" value="1"/>
</dbReference>
<dbReference type="InterPro" id="IPR001920">
    <property type="entry name" value="Asp/Glu_race"/>
</dbReference>
<dbReference type="EMBL" id="JBJXBP010000006">
    <property type="protein sequence ID" value="KAL3824310.1"/>
    <property type="molecule type" value="Genomic_DNA"/>
</dbReference>
<dbReference type="AlphaFoldDB" id="A0ABD3SIM0"/>
<dbReference type="GO" id="GO:0016853">
    <property type="term" value="F:isomerase activity"/>
    <property type="evidence" value="ECO:0007669"/>
    <property type="project" value="UniProtKB-KW"/>
</dbReference>
<keyword evidence="1" id="KW-0413">Isomerase</keyword>
<name>A0ABD3SIM0_9LAMI</name>
<dbReference type="SUPFAM" id="SSF53681">
    <property type="entry name" value="Aspartate/glutamate racemase"/>
    <property type="match status" value="1"/>
</dbReference>
<keyword evidence="3" id="KW-1185">Reference proteome</keyword>
<dbReference type="PANTHER" id="PTHR21198">
    <property type="entry name" value="GLUTAMATE RACEMASE"/>
    <property type="match status" value="1"/>
</dbReference>
<accession>A0ABD3SIM0</accession>
<dbReference type="Pfam" id="PF01177">
    <property type="entry name" value="Asp_Glu_race"/>
    <property type="match status" value="1"/>
</dbReference>
<dbReference type="Gene3D" id="3.40.50.1860">
    <property type="match status" value="1"/>
</dbReference>
<reference evidence="2 3" key="1">
    <citation type="submission" date="2024-12" db="EMBL/GenBank/DDBJ databases">
        <title>The unique morphological basis and parallel evolutionary history of personate flowers in Penstemon.</title>
        <authorList>
            <person name="Depatie T.H."/>
            <person name="Wessinger C.A."/>
        </authorList>
    </citation>
    <scope>NUCLEOTIDE SEQUENCE [LARGE SCALE GENOMIC DNA]</scope>
    <source>
        <strain evidence="2">WTNN_2</strain>
        <tissue evidence="2">Leaf</tissue>
    </source>
</reference>
<evidence type="ECO:0008006" key="4">
    <source>
        <dbReference type="Google" id="ProtNLM"/>
    </source>
</evidence>
<evidence type="ECO:0000313" key="2">
    <source>
        <dbReference type="EMBL" id="KAL3824310.1"/>
    </source>
</evidence>
<dbReference type="Proteomes" id="UP001634393">
    <property type="component" value="Unassembled WGS sequence"/>
</dbReference>
<sequence length="216" mass="24183">MSLCFQPFNILTCCLSKRHIGQNYVKKNPTLVKFPSSIEGNFTGKSNSIGIIGGVLVDSTLSFAKKLVSLNNSEDEENGPPFVLSLDPALSKELSSIGRNESRHSDRISLVENLRFKRKSLERSGVGCIVMPCHISHTFYDEIEQGCSVPFLHMGECVANELKEANLRPIEAGSPVRIGVLATNQTLVAKFYQEKLENEFRFVLDIELFNYRVLRL</sequence>
<comment type="caution">
    <text evidence="2">The sequence shown here is derived from an EMBL/GenBank/DDBJ whole genome shotgun (WGS) entry which is preliminary data.</text>
</comment>
<dbReference type="InterPro" id="IPR015942">
    <property type="entry name" value="Asp/Glu/hydantoin_racemase"/>
</dbReference>
<proteinExistence type="predicted"/>
<evidence type="ECO:0000256" key="1">
    <source>
        <dbReference type="ARBA" id="ARBA00023235"/>
    </source>
</evidence>
<evidence type="ECO:0000313" key="3">
    <source>
        <dbReference type="Proteomes" id="UP001634393"/>
    </source>
</evidence>
<gene>
    <name evidence="2" type="ORF">ACJIZ3_020339</name>
</gene>
<organism evidence="2 3">
    <name type="scientific">Penstemon smallii</name>
    <dbReference type="NCBI Taxonomy" id="265156"/>
    <lineage>
        <taxon>Eukaryota</taxon>
        <taxon>Viridiplantae</taxon>
        <taxon>Streptophyta</taxon>
        <taxon>Embryophyta</taxon>
        <taxon>Tracheophyta</taxon>
        <taxon>Spermatophyta</taxon>
        <taxon>Magnoliopsida</taxon>
        <taxon>eudicotyledons</taxon>
        <taxon>Gunneridae</taxon>
        <taxon>Pentapetalae</taxon>
        <taxon>asterids</taxon>
        <taxon>lamiids</taxon>
        <taxon>Lamiales</taxon>
        <taxon>Plantaginaceae</taxon>
        <taxon>Cheloneae</taxon>
        <taxon>Penstemon</taxon>
    </lineage>
</organism>